<dbReference type="EMBL" id="MBTF01000009">
    <property type="protein sequence ID" value="OOQ60110.1"/>
    <property type="molecule type" value="Genomic_DNA"/>
</dbReference>
<accession>A0A1S9PGN3</accession>
<feature type="compositionally biased region" description="Basic and acidic residues" evidence="7">
    <location>
        <begin position="545"/>
        <end position="564"/>
    </location>
</feature>
<dbReference type="Gene3D" id="3.40.50.300">
    <property type="entry name" value="P-loop containing nucleotide triphosphate hydrolases"/>
    <property type="match status" value="2"/>
</dbReference>
<proteinExistence type="inferred from homology"/>
<dbReference type="FunFam" id="3.40.50.300:FF:000011">
    <property type="entry name" value="Putative ABC transporter ATP-binding component"/>
    <property type="match status" value="1"/>
</dbReference>
<dbReference type="PANTHER" id="PTHR42855:SF2">
    <property type="entry name" value="DRUG RESISTANCE ABC TRANSPORTER,ATP-BINDING PROTEIN"/>
    <property type="match status" value="1"/>
</dbReference>
<evidence type="ECO:0000256" key="6">
    <source>
        <dbReference type="SAM" id="Coils"/>
    </source>
</evidence>
<dbReference type="InterPro" id="IPR003439">
    <property type="entry name" value="ABC_transporter-like_ATP-bd"/>
</dbReference>
<evidence type="ECO:0000313" key="10">
    <source>
        <dbReference type="Proteomes" id="UP000189739"/>
    </source>
</evidence>
<keyword evidence="10" id="KW-1185">Reference proteome</keyword>
<dbReference type="PROSITE" id="PS50893">
    <property type="entry name" value="ABC_TRANSPORTER_2"/>
    <property type="match status" value="2"/>
</dbReference>
<dbReference type="SUPFAM" id="SSF52540">
    <property type="entry name" value="P-loop containing nucleoside triphosphate hydrolases"/>
    <property type="match status" value="2"/>
</dbReference>
<comment type="similarity">
    <text evidence="4">Belongs to the ABC transporter superfamily. ABCF family. YbiT subfamily.</text>
</comment>
<dbReference type="AlphaFoldDB" id="A0A1S9PGN3"/>
<comment type="caution">
    <text evidence="9">The sequence shown here is derived from an EMBL/GenBank/DDBJ whole genome shotgun (WGS) entry which is preliminary data.</text>
</comment>
<dbReference type="InterPro" id="IPR032781">
    <property type="entry name" value="ABC_tran_Xtn"/>
</dbReference>
<evidence type="ECO:0000256" key="4">
    <source>
        <dbReference type="ARBA" id="ARBA00061551"/>
    </source>
</evidence>
<reference evidence="9 10" key="1">
    <citation type="submission" date="2016-07" db="EMBL/GenBank/DDBJ databases">
        <title>Genomic analysis of zinc-resistant bacterium Mucilaginibacter pedocola TBZ30.</title>
        <authorList>
            <person name="Huang J."/>
            <person name="Tang J."/>
        </authorList>
    </citation>
    <scope>NUCLEOTIDE SEQUENCE [LARGE SCALE GENOMIC DNA]</scope>
    <source>
        <strain evidence="9 10">TBZ30</strain>
    </source>
</reference>
<evidence type="ECO:0000256" key="7">
    <source>
        <dbReference type="SAM" id="MobiDB-lite"/>
    </source>
</evidence>
<dbReference type="Pfam" id="PF12848">
    <property type="entry name" value="ABC_tran_Xtn"/>
    <property type="match status" value="1"/>
</dbReference>
<keyword evidence="3 9" id="KW-0067">ATP-binding</keyword>
<evidence type="ECO:0000256" key="3">
    <source>
        <dbReference type="ARBA" id="ARBA00022840"/>
    </source>
</evidence>
<dbReference type="GO" id="GO:0003677">
    <property type="term" value="F:DNA binding"/>
    <property type="evidence" value="ECO:0007669"/>
    <property type="project" value="InterPro"/>
</dbReference>
<evidence type="ECO:0000256" key="5">
    <source>
        <dbReference type="ARBA" id="ARBA00074044"/>
    </source>
</evidence>
<gene>
    <name evidence="9" type="ORF">BC343_26680</name>
</gene>
<evidence type="ECO:0000313" key="9">
    <source>
        <dbReference type="EMBL" id="OOQ60110.1"/>
    </source>
</evidence>
<dbReference type="CDD" id="cd03221">
    <property type="entry name" value="ABCF_EF-3"/>
    <property type="match status" value="2"/>
</dbReference>
<keyword evidence="2" id="KW-0547">Nucleotide-binding</keyword>
<organism evidence="9 10">
    <name type="scientific">Mucilaginibacter pedocola</name>
    <dbReference type="NCBI Taxonomy" id="1792845"/>
    <lineage>
        <taxon>Bacteria</taxon>
        <taxon>Pseudomonadati</taxon>
        <taxon>Bacteroidota</taxon>
        <taxon>Sphingobacteriia</taxon>
        <taxon>Sphingobacteriales</taxon>
        <taxon>Sphingobacteriaceae</taxon>
        <taxon>Mucilaginibacter</taxon>
    </lineage>
</organism>
<dbReference type="SMART" id="SM00382">
    <property type="entry name" value="AAA"/>
    <property type="match status" value="2"/>
</dbReference>
<dbReference type="InterPro" id="IPR032524">
    <property type="entry name" value="ABC_tran_C"/>
</dbReference>
<dbReference type="PROSITE" id="PS00211">
    <property type="entry name" value="ABC_TRANSPORTER_1"/>
    <property type="match status" value="2"/>
</dbReference>
<keyword evidence="6" id="KW-0175">Coiled coil</keyword>
<dbReference type="InterPro" id="IPR051309">
    <property type="entry name" value="ABCF_ATPase"/>
</dbReference>
<dbReference type="InterPro" id="IPR027417">
    <property type="entry name" value="P-loop_NTPase"/>
</dbReference>
<dbReference type="Gene3D" id="1.10.287.380">
    <property type="entry name" value="Valyl-tRNA synthetase, C-terminal domain"/>
    <property type="match status" value="1"/>
</dbReference>
<dbReference type="GO" id="GO:0005524">
    <property type="term" value="F:ATP binding"/>
    <property type="evidence" value="ECO:0007669"/>
    <property type="project" value="UniProtKB-KW"/>
</dbReference>
<feature type="domain" description="ABC transporter" evidence="8">
    <location>
        <begin position="2"/>
        <end position="255"/>
    </location>
</feature>
<name>A0A1S9PGN3_9SPHI</name>
<dbReference type="STRING" id="1792845.BC343_26680"/>
<feature type="region of interest" description="Disordered" evidence="7">
    <location>
        <begin position="534"/>
        <end position="566"/>
    </location>
</feature>
<dbReference type="PANTHER" id="PTHR42855">
    <property type="entry name" value="ABC TRANSPORTER ATP-BINDING SUBUNIT"/>
    <property type="match status" value="1"/>
</dbReference>
<dbReference type="GO" id="GO:0016887">
    <property type="term" value="F:ATP hydrolysis activity"/>
    <property type="evidence" value="ECO:0007669"/>
    <property type="project" value="InterPro"/>
</dbReference>
<keyword evidence="1" id="KW-0677">Repeat</keyword>
<evidence type="ECO:0000259" key="8">
    <source>
        <dbReference type="PROSITE" id="PS50893"/>
    </source>
</evidence>
<dbReference type="FunFam" id="3.40.50.300:FF:000070">
    <property type="entry name" value="Putative ABC transporter ATP-binding component"/>
    <property type="match status" value="1"/>
</dbReference>
<dbReference type="Pfam" id="PF00005">
    <property type="entry name" value="ABC_tran"/>
    <property type="match status" value="2"/>
</dbReference>
<sequence length="639" mass="72656">MIAINNLTFEIGARALYDEANWHIKPGEKIGLIGANGTGKTTLLKIIVGDYSPTSGTVSMAKDLTMGYLNQDLLSYSSDKNIVHVAMEAFERQNQLHDEIETLLKKLETDYSEDLLNKLSDKQHEFELLDGYNIEYKAREILAGLGFNDAECQRKLSTFSGGWRMRVMLAKILLQAPDILLLDEPTNHLDLPSIQWLEDYLKAFNGAIIIVSHDRWFLDKVINRTVESRKGKLTVYAGNYSFYLEEKELRAEIQRGEFKNQQSKIKQEERLIERFRAKASKAKMAQSRIKMLDKMERIDDVDDDNPEVNFSFKFSKQSGRHVVTMEHITKKYPTIDILDDAEAIIEKGDKIALIGANGKGKSTLLRIVAGADTEFKGTSQTGHNVTQTFFAQHQLESLHLENQILQELQAFAPKHTDTELRSILGSFLFTGDDVFKKIKVLSGGEKSRVALAKALTADANFLVLDEPTNHLDMASVNILIQALQQYEGTVIVVSHDRYFLDNVANKIWFIEDQKIKQYPGTYAEYDEWNAKRKLEPKAAAPAPQPKKEEKKEAAPAKQQGDNKHQQLKKLNQDLAKLEESIAAIEKDVKDLETQLADNTIFNQADKMKQVNNNYQLKKMELGAQQQRWEALAEQIMELE</sequence>
<protein>
    <recommendedName>
        <fullName evidence="5">Probable ATP-binding protein YbiT</fullName>
    </recommendedName>
</protein>
<evidence type="ECO:0000256" key="1">
    <source>
        <dbReference type="ARBA" id="ARBA00022737"/>
    </source>
</evidence>
<dbReference type="InterPro" id="IPR017871">
    <property type="entry name" value="ABC_transporter-like_CS"/>
</dbReference>
<dbReference type="RefSeq" id="WP_078347889.1">
    <property type="nucleotide sequence ID" value="NZ_MBTF01000009.1"/>
</dbReference>
<evidence type="ECO:0000256" key="2">
    <source>
        <dbReference type="ARBA" id="ARBA00022741"/>
    </source>
</evidence>
<feature type="domain" description="ABC transporter" evidence="8">
    <location>
        <begin position="323"/>
        <end position="537"/>
    </location>
</feature>
<dbReference type="OrthoDB" id="9804035at2"/>
<dbReference type="InterPro" id="IPR037118">
    <property type="entry name" value="Val-tRNA_synth_C_sf"/>
</dbReference>
<dbReference type="InterPro" id="IPR003593">
    <property type="entry name" value="AAA+_ATPase"/>
</dbReference>
<dbReference type="Pfam" id="PF16326">
    <property type="entry name" value="ABC_tran_CTD"/>
    <property type="match status" value="1"/>
</dbReference>
<feature type="coiled-coil region" evidence="6">
    <location>
        <begin position="258"/>
        <end position="285"/>
    </location>
</feature>
<dbReference type="Proteomes" id="UP000189739">
    <property type="component" value="Unassembled WGS sequence"/>
</dbReference>